<protein>
    <submittedName>
        <fullName evidence="2">Peroxisome biogenesis protein 22</fullName>
    </submittedName>
</protein>
<accession>A0A146LIB1</accession>
<evidence type="ECO:0000256" key="1">
    <source>
        <dbReference type="SAM" id="MobiDB-lite"/>
    </source>
</evidence>
<dbReference type="EMBL" id="GDHC01012042">
    <property type="protein sequence ID" value="JAQ06587.1"/>
    <property type="molecule type" value="Transcribed_RNA"/>
</dbReference>
<dbReference type="AlphaFoldDB" id="A0A146LIB1"/>
<feature type="region of interest" description="Disordered" evidence="1">
    <location>
        <begin position="156"/>
        <end position="178"/>
    </location>
</feature>
<dbReference type="PANTHER" id="PTHR34126:SF1">
    <property type="entry name" value="PEROXISOME BIOGENESIS PROTEIN 22"/>
    <property type="match status" value="1"/>
</dbReference>
<dbReference type="PANTHER" id="PTHR34126">
    <property type="entry name" value="PEROXISOME BIOGENESIS PROTEIN 22"/>
    <property type="match status" value="1"/>
</dbReference>
<gene>
    <name evidence="2" type="primary">PEX22</name>
    <name evidence="2" type="ORF">g.13224</name>
</gene>
<organism evidence="2">
    <name type="scientific">Lygus hesperus</name>
    <name type="common">Western plant bug</name>
    <dbReference type="NCBI Taxonomy" id="30085"/>
    <lineage>
        <taxon>Eukaryota</taxon>
        <taxon>Metazoa</taxon>
        <taxon>Ecdysozoa</taxon>
        <taxon>Arthropoda</taxon>
        <taxon>Hexapoda</taxon>
        <taxon>Insecta</taxon>
        <taxon>Pterygota</taxon>
        <taxon>Neoptera</taxon>
        <taxon>Paraneoptera</taxon>
        <taxon>Hemiptera</taxon>
        <taxon>Heteroptera</taxon>
        <taxon>Panheteroptera</taxon>
        <taxon>Cimicomorpha</taxon>
        <taxon>Miridae</taxon>
        <taxon>Mirini</taxon>
        <taxon>Lygus</taxon>
    </lineage>
</organism>
<dbReference type="Pfam" id="PF22978">
    <property type="entry name" value="HAD_Pex22"/>
    <property type="match status" value="1"/>
</dbReference>
<evidence type="ECO:0000313" key="2">
    <source>
        <dbReference type="EMBL" id="JAQ06587.1"/>
    </source>
</evidence>
<dbReference type="InterPro" id="IPR037485">
    <property type="entry name" value="PEX22"/>
</dbReference>
<proteinExistence type="predicted"/>
<dbReference type="GO" id="GO:0007031">
    <property type="term" value="P:peroxisome organization"/>
    <property type="evidence" value="ECO:0007669"/>
    <property type="project" value="InterPro"/>
</dbReference>
<name>A0A146LIB1_LYGHE</name>
<sequence length="219" mass="23755">MRTLHTSDTSKTIVGLQVLPSSITILRKLARYCDLYTVAQCSSVEEEQMYISILQNESVFEAGLPQHKVLFCTTLSGRQAICRHLEPHLCIEVSDTVARTIKPFVRDTILVRPACPPQQNNQVVHDGNATPASTIDAKVTDTADGSDTVLRRRLVGNSTQDTLEQQPSHDPMATDTSAVHTPQDVTHTTADGTGSCVTPLTDPLGIVGYSPSNIPIYAS</sequence>
<reference evidence="2" key="1">
    <citation type="journal article" date="2016" name="Gigascience">
        <title>De novo construction of an expanded transcriptome assembly for the western tarnished plant bug, Lygus hesperus.</title>
        <authorList>
            <person name="Tassone E.E."/>
            <person name="Geib S.M."/>
            <person name="Hall B."/>
            <person name="Fabrick J.A."/>
            <person name="Brent C.S."/>
            <person name="Hull J.J."/>
        </authorList>
    </citation>
    <scope>NUCLEOTIDE SEQUENCE</scope>
</reference>